<reference evidence="1 2" key="1">
    <citation type="submission" date="2024-10" db="EMBL/GenBank/DDBJ databases">
        <title>The Natural Products Discovery Center: Release of the First 8490 Sequenced Strains for Exploring Actinobacteria Biosynthetic Diversity.</title>
        <authorList>
            <person name="Kalkreuter E."/>
            <person name="Kautsar S.A."/>
            <person name="Yang D."/>
            <person name="Bader C.D."/>
            <person name="Teijaro C.N."/>
            <person name="Fluegel L."/>
            <person name="Davis C.M."/>
            <person name="Simpson J.R."/>
            <person name="Lauterbach L."/>
            <person name="Steele A.D."/>
            <person name="Gui C."/>
            <person name="Meng S."/>
            <person name="Li G."/>
            <person name="Viehrig K."/>
            <person name="Ye F."/>
            <person name="Su P."/>
            <person name="Kiefer A.F."/>
            <person name="Nichols A."/>
            <person name="Cepeda A.J."/>
            <person name="Yan W."/>
            <person name="Fan B."/>
            <person name="Jiang Y."/>
            <person name="Adhikari A."/>
            <person name="Zheng C.-J."/>
            <person name="Schuster L."/>
            <person name="Cowan T.M."/>
            <person name="Smanski M.J."/>
            <person name="Chevrette M.G."/>
            <person name="De Carvalho L.P.S."/>
            <person name="Shen B."/>
        </authorList>
    </citation>
    <scope>NUCLEOTIDE SEQUENCE [LARGE SCALE GENOMIC DNA]</scope>
    <source>
        <strain evidence="1 2">NPDC050545</strain>
    </source>
</reference>
<evidence type="ECO:0000313" key="2">
    <source>
        <dbReference type="Proteomes" id="UP001612741"/>
    </source>
</evidence>
<sequence>MRRCQDCGGVEYGGAPSCARCANLVDALVEDGYRAFLAETGLPDEPEPAEMVVAEIKPYDWRVVDAAFDRLTCAQCGDRRGRGPAGCQPCDLDEGFRYAARETDRPGVPPMNEHAVRVGVAVVRNAHRHSPRALLGWRLGLPVVLDGRMFTTDEAQNLRARINKGAGYDELAAELLEWAATTRR</sequence>
<protein>
    <recommendedName>
        <fullName evidence="3">DUF3795 domain-containing protein</fullName>
    </recommendedName>
</protein>
<dbReference type="EMBL" id="JBITGY010000002">
    <property type="protein sequence ID" value="MFI6497691.1"/>
    <property type="molecule type" value="Genomic_DNA"/>
</dbReference>
<gene>
    <name evidence="1" type="ORF">ACIBG2_09915</name>
</gene>
<dbReference type="RefSeq" id="WP_397080697.1">
    <property type="nucleotide sequence ID" value="NZ_JBITGY010000002.1"/>
</dbReference>
<comment type="caution">
    <text evidence="1">The sequence shown here is derived from an EMBL/GenBank/DDBJ whole genome shotgun (WGS) entry which is preliminary data.</text>
</comment>
<keyword evidence="2" id="KW-1185">Reference proteome</keyword>
<proteinExistence type="predicted"/>
<evidence type="ECO:0000313" key="1">
    <source>
        <dbReference type="EMBL" id="MFI6497691.1"/>
    </source>
</evidence>
<dbReference type="Proteomes" id="UP001612741">
    <property type="component" value="Unassembled WGS sequence"/>
</dbReference>
<evidence type="ECO:0008006" key="3">
    <source>
        <dbReference type="Google" id="ProtNLM"/>
    </source>
</evidence>
<accession>A0ABW7YP57</accession>
<name>A0ABW7YP57_9ACTN</name>
<organism evidence="1 2">
    <name type="scientific">Nonomuraea typhae</name>
    <dbReference type="NCBI Taxonomy" id="2603600"/>
    <lineage>
        <taxon>Bacteria</taxon>
        <taxon>Bacillati</taxon>
        <taxon>Actinomycetota</taxon>
        <taxon>Actinomycetes</taxon>
        <taxon>Streptosporangiales</taxon>
        <taxon>Streptosporangiaceae</taxon>
        <taxon>Nonomuraea</taxon>
    </lineage>
</organism>